<keyword evidence="1" id="KW-1133">Transmembrane helix</keyword>
<accession>A0A1J4NXM2</accession>
<evidence type="ECO:0000256" key="1">
    <source>
        <dbReference type="SAM" id="Phobius"/>
    </source>
</evidence>
<reference evidence="2" key="1">
    <citation type="submission" date="2016-10" db="EMBL/GenBank/DDBJ databases">
        <title>Genome sequence of Streptomyces mangrovisoli MUSC 149.</title>
        <authorList>
            <person name="Lee L.-H."/>
            <person name="Ser H.-L."/>
        </authorList>
    </citation>
    <scope>NUCLEOTIDE SEQUENCE [LARGE SCALE GENOMIC DNA]</scope>
    <source>
        <strain evidence="2">MUSC 149</strain>
    </source>
</reference>
<name>A0A1J4NXM2_9ACTN</name>
<organism evidence="2 3">
    <name type="scientific">Streptomyces mangrovisoli</name>
    <dbReference type="NCBI Taxonomy" id="1428628"/>
    <lineage>
        <taxon>Bacteria</taxon>
        <taxon>Bacillati</taxon>
        <taxon>Actinomycetota</taxon>
        <taxon>Actinomycetes</taxon>
        <taxon>Kitasatosporales</taxon>
        <taxon>Streptomycetaceae</taxon>
        <taxon>Streptomyces</taxon>
    </lineage>
</organism>
<gene>
    <name evidence="2" type="ORF">WN71_014885</name>
</gene>
<keyword evidence="3" id="KW-1185">Reference proteome</keyword>
<dbReference type="OrthoDB" id="4331225at2"/>
<dbReference type="RefSeq" id="WP_046586688.1">
    <property type="nucleotide sequence ID" value="NZ_LAVA02000033.1"/>
</dbReference>
<dbReference type="EMBL" id="LAVA02000033">
    <property type="protein sequence ID" value="OIJ67099.1"/>
    <property type="molecule type" value="Genomic_DNA"/>
</dbReference>
<dbReference type="STRING" id="1428628.WN71_014885"/>
<proteinExistence type="predicted"/>
<dbReference type="AlphaFoldDB" id="A0A1J4NXM2"/>
<evidence type="ECO:0000313" key="2">
    <source>
        <dbReference type="EMBL" id="OIJ67099.1"/>
    </source>
</evidence>
<dbReference type="Proteomes" id="UP000034196">
    <property type="component" value="Unassembled WGS sequence"/>
</dbReference>
<evidence type="ECO:0000313" key="3">
    <source>
        <dbReference type="Proteomes" id="UP000034196"/>
    </source>
</evidence>
<keyword evidence="1" id="KW-0472">Membrane</keyword>
<keyword evidence="1" id="KW-0812">Transmembrane</keyword>
<sequence length="298" mass="30726">MSTEPRKGGAPGALLLCRADPDSVAAAAQLLREPLMLTGAGPEWSLLVPEGTPWLHGDEQVDRVATGWAAALAVSAPWPVLALWWDADRAGYSLAAGFRRPVGYIWLADGTPVGEDEAMLTFATRLGLDPVLDAQALQQLTKPAAAPGPAAVAVPLPGAAPGADGGARLRALLAVLGRTGLDLPAGLAPGEGADRLYARASALPGARPVRWPGLREAIRAELTAPEPAPRTPLGRLATWLPPAGTPQARALALAQLVAGLPIAVRGLRRRSVGWTVAGALLLAHGALGLTYDLVRPLD</sequence>
<comment type="caution">
    <text evidence="2">The sequence shown here is derived from an EMBL/GenBank/DDBJ whole genome shotgun (WGS) entry which is preliminary data.</text>
</comment>
<protein>
    <submittedName>
        <fullName evidence="2">Uncharacterized protein</fullName>
    </submittedName>
</protein>
<feature type="transmembrane region" description="Helical" evidence="1">
    <location>
        <begin position="272"/>
        <end position="291"/>
    </location>
</feature>